<organism evidence="4 5">
    <name type="scientific">Shimia sagamensis</name>
    <dbReference type="NCBI Taxonomy" id="1566352"/>
    <lineage>
        <taxon>Bacteria</taxon>
        <taxon>Pseudomonadati</taxon>
        <taxon>Pseudomonadota</taxon>
        <taxon>Alphaproteobacteria</taxon>
        <taxon>Rhodobacterales</taxon>
        <taxon>Roseobacteraceae</taxon>
    </lineage>
</organism>
<keyword evidence="1" id="KW-0597">Phosphoprotein</keyword>
<evidence type="ECO:0000313" key="5">
    <source>
        <dbReference type="Proteomes" id="UP001157961"/>
    </source>
</evidence>
<feature type="domain" description="ANTAR" evidence="3">
    <location>
        <begin position="126"/>
        <end position="187"/>
    </location>
</feature>
<dbReference type="InterPro" id="IPR011006">
    <property type="entry name" value="CheY-like_superfamily"/>
</dbReference>
<evidence type="ECO:0000259" key="2">
    <source>
        <dbReference type="PROSITE" id="PS50110"/>
    </source>
</evidence>
<dbReference type="PROSITE" id="PS50921">
    <property type="entry name" value="ANTAR"/>
    <property type="match status" value="1"/>
</dbReference>
<dbReference type="Gene3D" id="3.40.50.2300">
    <property type="match status" value="1"/>
</dbReference>
<dbReference type="PIRSF" id="PIRSF036382">
    <property type="entry name" value="RR_antiterm"/>
    <property type="match status" value="1"/>
</dbReference>
<gene>
    <name evidence="4" type="ORF">SAMN06265373_103218</name>
</gene>
<dbReference type="RefSeq" id="WP_283425672.1">
    <property type="nucleotide sequence ID" value="NZ_FXTY01000003.1"/>
</dbReference>
<name>A0ABY1NTT5_9RHOB</name>
<dbReference type="EMBL" id="FXTY01000003">
    <property type="protein sequence ID" value="SMP17986.1"/>
    <property type="molecule type" value="Genomic_DNA"/>
</dbReference>
<dbReference type="InterPro" id="IPR008327">
    <property type="entry name" value="Sig_transdc_resp-reg_antiterm"/>
</dbReference>
<dbReference type="SUPFAM" id="SSF52172">
    <property type="entry name" value="CheY-like"/>
    <property type="match status" value="1"/>
</dbReference>
<feature type="domain" description="Response regulatory" evidence="2">
    <location>
        <begin position="6"/>
        <end position="120"/>
    </location>
</feature>
<dbReference type="InterPro" id="IPR036388">
    <property type="entry name" value="WH-like_DNA-bd_sf"/>
</dbReference>
<dbReference type="Proteomes" id="UP001157961">
    <property type="component" value="Unassembled WGS sequence"/>
</dbReference>
<dbReference type="Pfam" id="PF03861">
    <property type="entry name" value="ANTAR"/>
    <property type="match status" value="1"/>
</dbReference>
<dbReference type="SMART" id="SM01012">
    <property type="entry name" value="ANTAR"/>
    <property type="match status" value="1"/>
</dbReference>
<dbReference type="InterPro" id="IPR005561">
    <property type="entry name" value="ANTAR"/>
</dbReference>
<evidence type="ECO:0000313" key="4">
    <source>
        <dbReference type="EMBL" id="SMP17986.1"/>
    </source>
</evidence>
<evidence type="ECO:0000256" key="1">
    <source>
        <dbReference type="PROSITE-ProRule" id="PRU00169"/>
    </source>
</evidence>
<reference evidence="4 5" key="1">
    <citation type="submission" date="2017-05" db="EMBL/GenBank/DDBJ databases">
        <authorList>
            <person name="Varghese N."/>
            <person name="Submissions S."/>
        </authorList>
    </citation>
    <scope>NUCLEOTIDE SEQUENCE [LARGE SCALE GENOMIC DNA]</scope>
    <source>
        <strain evidence="4 5">DSM 29734</strain>
    </source>
</reference>
<dbReference type="Gene3D" id="1.10.10.10">
    <property type="entry name" value="Winged helix-like DNA-binding domain superfamily/Winged helix DNA-binding domain"/>
    <property type="match status" value="1"/>
</dbReference>
<sequence length="194" mass="21121">MTAILTILIVEPDKTRTEAIIDSLVATGDHHIRVLTNFTGLASSVAELNPDLVLVDITNPNRNDINALTRAVAPLDRPVALFVDRSDDGLSKAAIEAGISAYVVDGMHPDRIKPILEAAITRFHLVSGIRSELAETKRALEDRKIIDRAKGILMQARNIPEDEAYALLRKTAMHEGKKMARVAQALVTASDLLS</sequence>
<proteinExistence type="predicted"/>
<feature type="modified residue" description="4-aspartylphosphate" evidence="1">
    <location>
        <position position="56"/>
    </location>
</feature>
<protein>
    <submittedName>
        <fullName evidence="4">Response regulator receiver and ANTAR domain protein</fullName>
    </submittedName>
</protein>
<evidence type="ECO:0000259" key="3">
    <source>
        <dbReference type="PROSITE" id="PS50921"/>
    </source>
</evidence>
<dbReference type="PROSITE" id="PS50110">
    <property type="entry name" value="RESPONSE_REGULATORY"/>
    <property type="match status" value="1"/>
</dbReference>
<dbReference type="InterPro" id="IPR001789">
    <property type="entry name" value="Sig_transdc_resp-reg_receiver"/>
</dbReference>
<keyword evidence="5" id="KW-1185">Reference proteome</keyword>
<accession>A0ABY1NTT5</accession>
<comment type="caution">
    <text evidence="4">The sequence shown here is derived from an EMBL/GenBank/DDBJ whole genome shotgun (WGS) entry which is preliminary data.</text>
</comment>